<dbReference type="AlphaFoldDB" id="A0A1I7WKD5"/>
<organism evidence="1 2">
    <name type="scientific">Heterorhabditis bacteriophora</name>
    <name type="common">Entomopathogenic nematode worm</name>
    <dbReference type="NCBI Taxonomy" id="37862"/>
    <lineage>
        <taxon>Eukaryota</taxon>
        <taxon>Metazoa</taxon>
        <taxon>Ecdysozoa</taxon>
        <taxon>Nematoda</taxon>
        <taxon>Chromadorea</taxon>
        <taxon>Rhabditida</taxon>
        <taxon>Rhabditina</taxon>
        <taxon>Rhabditomorpha</taxon>
        <taxon>Strongyloidea</taxon>
        <taxon>Heterorhabditidae</taxon>
        <taxon>Heterorhabditis</taxon>
    </lineage>
</organism>
<evidence type="ECO:0000313" key="2">
    <source>
        <dbReference type="WBParaSite" id="Hba_05495"/>
    </source>
</evidence>
<evidence type="ECO:0000313" key="1">
    <source>
        <dbReference type="Proteomes" id="UP000095283"/>
    </source>
</evidence>
<dbReference type="WBParaSite" id="Hba_05495">
    <property type="protein sequence ID" value="Hba_05495"/>
    <property type="gene ID" value="Hba_05495"/>
</dbReference>
<accession>A0A1I7WKD5</accession>
<keyword evidence="1" id="KW-1185">Reference proteome</keyword>
<name>A0A1I7WKD5_HETBA</name>
<proteinExistence type="predicted"/>
<sequence length="37" mass="4208">MTSRVLNGALYQRPRTSLADSLIVINSEGRQTMRPQF</sequence>
<dbReference type="Proteomes" id="UP000095283">
    <property type="component" value="Unplaced"/>
</dbReference>
<reference evidence="2" key="1">
    <citation type="submission" date="2016-11" db="UniProtKB">
        <authorList>
            <consortium name="WormBaseParasite"/>
        </authorList>
    </citation>
    <scope>IDENTIFICATION</scope>
</reference>
<protein>
    <submittedName>
        <fullName evidence="2">DUF4224 domain-containing protein</fullName>
    </submittedName>
</protein>